<organism evidence="1 2">
    <name type="scientific">Priestia megaterium (strain ATCC 14581 / DSM 32 / CCUG 1817 / JCM 2506 / NBRC 15308 / NCIMB 9376 / NCTC 10342 / NRRL B-14308 / VKM B-512 / Ford 19)</name>
    <name type="common">Bacillus megaterium</name>
    <dbReference type="NCBI Taxonomy" id="1348623"/>
    <lineage>
        <taxon>Bacteria</taxon>
        <taxon>Bacillati</taxon>
        <taxon>Bacillota</taxon>
        <taxon>Bacilli</taxon>
        <taxon>Bacillales</taxon>
        <taxon>Bacillaceae</taxon>
        <taxon>Priestia</taxon>
    </lineage>
</organism>
<accession>A0A0B6AQ26</accession>
<dbReference type="GeneID" id="93644141"/>
<evidence type="ECO:0000313" key="2">
    <source>
        <dbReference type="Proteomes" id="UP000031829"/>
    </source>
</evidence>
<dbReference type="Proteomes" id="UP000031829">
    <property type="component" value="Chromosome"/>
</dbReference>
<gene>
    <name evidence="1" type="ORF">BG04_643</name>
</gene>
<protein>
    <submittedName>
        <fullName evidence="1">Uncharacterized protein</fullName>
    </submittedName>
</protein>
<name>A0A0B6AQ26_PRIM2</name>
<dbReference type="KEGG" id="bmeg:BG04_643"/>
<dbReference type="AlphaFoldDB" id="A0A0B6AQ26"/>
<sequence>MSKQIKDRKEIKLLDSQIYLCDEIRKLLKKKEKRSLAFEQEYTEHDILHIALNRLMSELISRH</sequence>
<proteinExistence type="predicted"/>
<reference evidence="1 2" key="1">
    <citation type="journal article" date="2015" name="Genome Announc.">
        <title>Complete genome sequences for 35 biothreat assay-relevant bacillus species.</title>
        <authorList>
            <person name="Johnson S.L."/>
            <person name="Daligault H.E."/>
            <person name="Davenport K.W."/>
            <person name="Jaissle J."/>
            <person name="Frey K.G."/>
            <person name="Ladner J.T."/>
            <person name="Broomall S.M."/>
            <person name="Bishop-Lilly K.A."/>
            <person name="Bruce D.C."/>
            <person name="Gibbons H.S."/>
            <person name="Coyne S.R."/>
            <person name="Lo C.C."/>
            <person name="Meincke L."/>
            <person name="Munk A.C."/>
            <person name="Koroleva G.I."/>
            <person name="Rosenzweig C.N."/>
            <person name="Palacios G.F."/>
            <person name="Redden C.L."/>
            <person name="Minogue T.D."/>
            <person name="Chain P.S."/>
        </authorList>
    </citation>
    <scope>NUCLEOTIDE SEQUENCE [LARGE SCALE GENOMIC DNA]</scope>
    <source>
        <strain evidence="2">ATCC 14581 / DSM 32 / JCM 2506 / NBRC 15308 / NCIMB 9376 / NCTC 10342 / NRRL B-14308 / VKM B-512</strain>
    </source>
</reference>
<dbReference type="RefSeq" id="WP_016766338.1">
    <property type="nucleotide sequence ID" value="NZ_BCVB01000012.1"/>
</dbReference>
<dbReference type="EMBL" id="CP009920">
    <property type="protein sequence ID" value="AJI22753.1"/>
    <property type="molecule type" value="Genomic_DNA"/>
</dbReference>
<evidence type="ECO:0000313" key="1">
    <source>
        <dbReference type="EMBL" id="AJI22753.1"/>
    </source>
</evidence>
<dbReference type="HOGENOM" id="CLU_2876464_0_0_9"/>